<dbReference type="EMBL" id="FTPS01000001">
    <property type="protein sequence ID" value="SIT77392.1"/>
    <property type="molecule type" value="Genomic_DNA"/>
</dbReference>
<keyword evidence="4" id="KW-0485">Methanol utilization</keyword>
<proteinExistence type="predicted"/>
<dbReference type="Gene3D" id="1.10.760.10">
    <property type="entry name" value="Cytochrome c-like domain"/>
    <property type="match status" value="1"/>
</dbReference>
<dbReference type="Pfam" id="PF13442">
    <property type="entry name" value="Cytochrome_CBB3"/>
    <property type="match status" value="1"/>
</dbReference>
<reference evidence="10 11" key="1">
    <citation type="submission" date="2017-01" db="EMBL/GenBank/DDBJ databases">
        <authorList>
            <person name="Mah S.A."/>
            <person name="Swanson W.J."/>
            <person name="Moy G.W."/>
            <person name="Vacquier V.D."/>
        </authorList>
    </citation>
    <scope>NUCLEOTIDE SEQUENCE [LARGE SCALE GENOMIC DNA]</scope>
    <source>
        <strain evidence="10 11">DSM 21219</strain>
    </source>
</reference>
<dbReference type="InterPro" id="IPR009056">
    <property type="entry name" value="Cyt_c-like_dom"/>
</dbReference>
<dbReference type="AlphaFoldDB" id="A0A1R3WHS4"/>
<evidence type="ECO:0000313" key="10">
    <source>
        <dbReference type="EMBL" id="SIT77392.1"/>
    </source>
</evidence>
<evidence type="ECO:0000256" key="8">
    <source>
        <dbReference type="SAM" id="SignalP"/>
    </source>
</evidence>
<evidence type="ECO:0000256" key="6">
    <source>
        <dbReference type="PIRSR" id="PIRSR000008-2"/>
    </source>
</evidence>
<keyword evidence="3 4" id="KW-0408">Iron</keyword>
<dbReference type="InterPro" id="IPR036909">
    <property type="entry name" value="Cyt_c-like_dom_sf"/>
</dbReference>
<evidence type="ECO:0000256" key="5">
    <source>
        <dbReference type="PIRSR" id="PIRSR000008-1"/>
    </source>
</evidence>
<feature type="chain" id="PRO_5012616412" description="Cytochrome c-L" evidence="8">
    <location>
        <begin position="21"/>
        <end position="177"/>
    </location>
</feature>
<keyword evidence="8" id="KW-0732">Signal</keyword>
<protein>
    <recommendedName>
        <fullName evidence="4">Cytochrome c-L</fullName>
    </recommendedName>
</protein>
<keyword evidence="4" id="KW-0574">Periplasm</keyword>
<feature type="signal peptide" evidence="8">
    <location>
        <begin position="1"/>
        <end position="20"/>
    </location>
</feature>
<feature type="region of interest" description="Disordered" evidence="7">
    <location>
        <begin position="158"/>
        <end position="177"/>
    </location>
</feature>
<gene>
    <name evidence="10" type="ORF">SAMN05421849_0731</name>
</gene>
<evidence type="ECO:0000256" key="7">
    <source>
        <dbReference type="SAM" id="MobiDB-lite"/>
    </source>
</evidence>
<keyword evidence="4" id="KW-0249">Electron transport</keyword>
<evidence type="ECO:0000313" key="11">
    <source>
        <dbReference type="Proteomes" id="UP000192455"/>
    </source>
</evidence>
<feature type="binding site" description="axial binding residue" evidence="6">
    <location>
        <position position="81"/>
    </location>
    <ligand>
        <name>heme c</name>
        <dbReference type="ChEBI" id="CHEBI:61717"/>
    </ligand>
    <ligandPart>
        <name>Fe</name>
        <dbReference type="ChEBI" id="CHEBI:18248"/>
    </ligandPart>
</feature>
<keyword evidence="4" id="KW-0813">Transport</keyword>
<dbReference type="GO" id="GO:0009055">
    <property type="term" value="F:electron transfer activity"/>
    <property type="evidence" value="ECO:0007669"/>
    <property type="project" value="UniProtKB-UniRule"/>
</dbReference>
<evidence type="ECO:0000256" key="4">
    <source>
        <dbReference type="PIRNR" id="PIRNR000008"/>
    </source>
</evidence>
<dbReference type="NCBIfam" id="TIGR03872">
    <property type="entry name" value="cytochrome_MoxG"/>
    <property type="match status" value="1"/>
</dbReference>
<sequence>MRKLSLAVAAFALGTTAAIAEQQFYHTTEGTPLDLDLAREEGRDTEAVKEFLDTGVNIYVEDPEVLPEGEDLYLTMCSGCHGHYGEGKIGPGLNDAYMSYRSNETDVGLFSTIFGGASGQMGPNYSTLTLDEILKVMAWVRHLYVEDPADAVWLTPEQREEFTPFDPDADGGGDSEE</sequence>
<keyword evidence="1 4" id="KW-0349">Heme</keyword>
<dbReference type="PROSITE" id="PS51007">
    <property type="entry name" value="CYTC"/>
    <property type="match status" value="1"/>
</dbReference>
<dbReference type="SUPFAM" id="SSF46626">
    <property type="entry name" value="Cytochrome c"/>
    <property type="match status" value="1"/>
</dbReference>
<dbReference type="Proteomes" id="UP000192455">
    <property type="component" value="Unassembled WGS sequence"/>
</dbReference>
<evidence type="ECO:0000256" key="1">
    <source>
        <dbReference type="ARBA" id="ARBA00022617"/>
    </source>
</evidence>
<organism evidence="10 11">
    <name type="scientific">Pontibaca methylaminivorans</name>
    <dbReference type="NCBI Taxonomy" id="515897"/>
    <lineage>
        <taxon>Bacteria</taxon>
        <taxon>Pseudomonadati</taxon>
        <taxon>Pseudomonadota</taxon>
        <taxon>Alphaproteobacteria</taxon>
        <taxon>Rhodobacterales</taxon>
        <taxon>Roseobacteraceae</taxon>
        <taxon>Pontibaca</taxon>
    </lineage>
</organism>
<dbReference type="GO" id="GO:0042597">
    <property type="term" value="C:periplasmic space"/>
    <property type="evidence" value="ECO:0007669"/>
    <property type="project" value="UniProtKB-SubCell"/>
</dbReference>
<accession>A0A1R3WHS4</accession>
<evidence type="ECO:0000256" key="2">
    <source>
        <dbReference type="ARBA" id="ARBA00022723"/>
    </source>
</evidence>
<comment type="function">
    <text evidence="4">Electron acceptor for MDH. Acts in methanol oxidation.</text>
</comment>
<evidence type="ECO:0000259" key="9">
    <source>
        <dbReference type="PROSITE" id="PS51007"/>
    </source>
</evidence>
<dbReference type="GO" id="GO:0015945">
    <property type="term" value="P:methanol metabolic process"/>
    <property type="evidence" value="ECO:0007669"/>
    <property type="project" value="UniProtKB-UniRule"/>
</dbReference>
<comment type="subcellular location">
    <subcellularLocation>
        <location evidence="4">Periplasm</location>
    </subcellularLocation>
</comment>
<keyword evidence="2 4" id="KW-0479">Metal-binding</keyword>
<feature type="binding site" description="covalent" evidence="5">
    <location>
        <position position="77"/>
    </location>
    <ligand>
        <name>heme c</name>
        <dbReference type="ChEBI" id="CHEBI:61717"/>
    </ligand>
</feature>
<feature type="compositionally biased region" description="Acidic residues" evidence="7">
    <location>
        <begin position="167"/>
        <end position="177"/>
    </location>
</feature>
<dbReference type="PIRSF" id="PIRSF000008">
    <property type="entry name" value="Cytochrome_c551i"/>
    <property type="match status" value="1"/>
</dbReference>
<comment type="PTM">
    <text evidence="5">Binds 1 heme c group covalently per subunit.</text>
</comment>
<dbReference type="STRING" id="515897.SAMN05421849_0731"/>
<dbReference type="GO" id="GO:0020037">
    <property type="term" value="F:heme binding"/>
    <property type="evidence" value="ECO:0007669"/>
    <property type="project" value="UniProtKB-UniRule"/>
</dbReference>
<name>A0A1R3WHS4_9RHOB</name>
<evidence type="ECO:0000256" key="3">
    <source>
        <dbReference type="ARBA" id="ARBA00023004"/>
    </source>
</evidence>
<feature type="binding site" description="covalent" evidence="5">
    <location>
        <position position="80"/>
    </location>
    <ligand>
        <name>heme c</name>
        <dbReference type="ChEBI" id="CHEBI:61717"/>
    </ligand>
</feature>
<dbReference type="OrthoDB" id="9779283at2"/>
<dbReference type="RefSeq" id="WP_076647493.1">
    <property type="nucleotide sequence ID" value="NZ_FTPS01000001.1"/>
</dbReference>
<dbReference type="InterPro" id="IPR009153">
    <property type="entry name" value="Cyt_cL"/>
</dbReference>
<feature type="domain" description="Cytochrome c" evidence="9">
    <location>
        <begin position="64"/>
        <end position="144"/>
    </location>
</feature>
<keyword evidence="11" id="KW-1185">Reference proteome</keyword>
<dbReference type="GO" id="GO:0005506">
    <property type="term" value="F:iron ion binding"/>
    <property type="evidence" value="ECO:0007669"/>
    <property type="project" value="UniProtKB-UniRule"/>
</dbReference>